<dbReference type="PANTHER" id="PTHR14296">
    <property type="entry name" value="REMODELING AND SPACING FACTOR 1"/>
    <property type="match status" value="1"/>
</dbReference>
<sequence length="493" mass="55392">MAGNRRCLAPEATAKEETSGEPEPVISESELHRLKLRQRWELASVLNFLNVFEPVIQINMKMSAEDIETGLIEPNKSLAQLHIKLLKGLLPVNKALNSADAWVSVLSKKLAMWWRWVAGGDFPLNAAKGEEISRYKELDPTVRLMILKALCEIRADQHDIVVYINDAIKNGTEVSTFRKDRIGGDGNGTAYWYDGTAVIGHRLYREVTKFDFKAKVKGKGSLSIVHSKWETLATNLEEFREVMDQYSSSKVQLEVAVSKAVGADAIPVLEKLQKKKERALKQRQRYERLVNGFRQSGITRTCRNRNPVRYTFDEYDKAIDEALQVRKRRKTTEQGHVEKHSKLIRSNEAASNGGSDQGTRSTDSKSTAYETDSGDECDGKNDKTNEDGRGSNRAFQKQTDAIPHRPWGSRWSMRVAGTAGHYLPETRNVVVKNRLRQRPTHNTAIESAVIPDSEDDPENTGDGVGGCENLSPDDDSDSDIREDDIACLEFDLT</sequence>
<feature type="compositionally biased region" description="Basic and acidic residues" evidence="1">
    <location>
        <begin position="377"/>
        <end position="390"/>
    </location>
</feature>
<reference evidence="2" key="1">
    <citation type="submission" date="2022-12" db="EMBL/GenBank/DDBJ databases">
        <title>Draft genome assemblies for two species of Escallonia (Escalloniales).</title>
        <authorList>
            <person name="Chanderbali A."/>
            <person name="Dervinis C."/>
            <person name="Anghel I."/>
            <person name="Soltis D."/>
            <person name="Soltis P."/>
            <person name="Zapata F."/>
        </authorList>
    </citation>
    <scope>NUCLEOTIDE SEQUENCE</scope>
    <source>
        <strain evidence="2">UCBG64.0493</strain>
        <tissue evidence="2">Leaf</tissue>
    </source>
</reference>
<dbReference type="GO" id="GO:0006355">
    <property type="term" value="P:regulation of DNA-templated transcription"/>
    <property type="evidence" value="ECO:0007669"/>
    <property type="project" value="InterPro"/>
</dbReference>
<feature type="region of interest" description="Disordered" evidence="1">
    <location>
        <begin position="1"/>
        <end position="24"/>
    </location>
</feature>
<gene>
    <name evidence="2" type="ORF">RJ639_018576</name>
</gene>
<dbReference type="AlphaFoldDB" id="A0AA88V8W1"/>
<name>A0AA88V8W1_9ASTE</name>
<evidence type="ECO:0000313" key="2">
    <source>
        <dbReference type="EMBL" id="KAK3004131.1"/>
    </source>
</evidence>
<accession>A0AA88V8W1</accession>
<feature type="non-terminal residue" evidence="2">
    <location>
        <position position="1"/>
    </location>
</feature>
<dbReference type="Proteomes" id="UP001188597">
    <property type="component" value="Unassembled WGS sequence"/>
</dbReference>
<comment type="caution">
    <text evidence="2">The sequence shown here is derived from an EMBL/GenBank/DDBJ whole genome shotgun (WGS) entry which is preliminary data.</text>
</comment>
<evidence type="ECO:0008006" key="4">
    <source>
        <dbReference type="Google" id="ProtNLM"/>
    </source>
</evidence>
<dbReference type="EMBL" id="JAVXUP010002305">
    <property type="protein sequence ID" value="KAK3004131.1"/>
    <property type="molecule type" value="Genomic_DNA"/>
</dbReference>
<proteinExistence type="predicted"/>
<feature type="compositionally biased region" description="Acidic residues" evidence="1">
    <location>
        <begin position="471"/>
        <end position="483"/>
    </location>
</feature>
<feature type="region of interest" description="Disordered" evidence="1">
    <location>
        <begin position="433"/>
        <end position="483"/>
    </location>
</feature>
<feature type="region of interest" description="Disordered" evidence="1">
    <location>
        <begin position="328"/>
        <end position="408"/>
    </location>
</feature>
<dbReference type="GO" id="GO:0031213">
    <property type="term" value="C:RSF complex"/>
    <property type="evidence" value="ECO:0007669"/>
    <property type="project" value="InterPro"/>
</dbReference>
<dbReference type="InterPro" id="IPR028938">
    <property type="entry name" value="Rsf1-like"/>
</dbReference>
<evidence type="ECO:0000256" key="1">
    <source>
        <dbReference type="SAM" id="MobiDB-lite"/>
    </source>
</evidence>
<keyword evidence="3" id="KW-1185">Reference proteome</keyword>
<protein>
    <recommendedName>
        <fullName evidence="4">DDT domain-containing protein DDR4</fullName>
    </recommendedName>
</protein>
<organism evidence="2 3">
    <name type="scientific">Escallonia herrerae</name>
    <dbReference type="NCBI Taxonomy" id="1293975"/>
    <lineage>
        <taxon>Eukaryota</taxon>
        <taxon>Viridiplantae</taxon>
        <taxon>Streptophyta</taxon>
        <taxon>Embryophyta</taxon>
        <taxon>Tracheophyta</taxon>
        <taxon>Spermatophyta</taxon>
        <taxon>Magnoliopsida</taxon>
        <taxon>eudicotyledons</taxon>
        <taxon>Gunneridae</taxon>
        <taxon>Pentapetalae</taxon>
        <taxon>asterids</taxon>
        <taxon>campanulids</taxon>
        <taxon>Escalloniales</taxon>
        <taxon>Escalloniaceae</taxon>
        <taxon>Escallonia</taxon>
    </lineage>
</organism>
<feature type="compositionally biased region" description="Polar residues" evidence="1">
    <location>
        <begin position="348"/>
        <end position="370"/>
    </location>
</feature>
<feature type="compositionally biased region" description="Basic and acidic residues" evidence="1">
    <location>
        <begin position="331"/>
        <end position="341"/>
    </location>
</feature>
<evidence type="ECO:0000313" key="3">
    <source>
        <dbReference type="Proteomes" id="UP001188597"/>
    </source>
</evidence>
<dbReference type="PANTHER" id="PTHR14296:SF12">
    <property type="entry name" value="DDT DOMAIN-CONTAINING PROTEIN DDR4 ISOFORM X1"/>
    <property type="match status" value="1"/>
</dbReference>